<dbReference type="EMBL" id="MRZV01001257">
    <property type="protein sequence ID" value="PIK39267.1"/>
    <property type="molecule type" value="Genomic_DNA"/>
</dbReference>
<gene>
    <name evidence="2" type="ORF">BSL78_23890</name>
</gene>
<evidence type="ECO:0000313" key="2">
    <source>
        <dbReference type="EMBL" id="PIK39267.1"/>
    </source>
</evidence>
<accession>A0A2G8JU25</accession>
<dbReference type="AlphaFoldDB" id="A0A2G8JU25"/>
<keyword evidence="1" id="KW-0732">Signal</keyword>
<organism evidence="2 3">
    <name type="scientific">Stichopus japonicus</name>
    <name type="common">Sea cucumber</name>
    <dbReference type="NCBI Taxonomy" id="307972"/>
    <lineage>
        <taxon>Eukaryota</taxon>
        <taxon>Metazoa</taxon>
        <taxon>Echinodermata</taxon>
        <taxon>Eleutherozoa</taxon>
        <taxon>Echinozoa</taxon>
        <taxon>Holothuroidea</taxon>
        <taxon>Aspidochirotacea</taxon>
        <taxon>Aspidochirotida</taxon>
        <taxon>Stichopodidae</taxon>
        <taxon>Apostichopus</taxon>
    </lineage>
</organism>
<evidence type="ECO:0000256" key="1">
    <source>
        <dbReference type="SAM" id="SignalP"/>
    </source>
</evidence>
<dbReference type="Proteomes" id="UP000230750">
    <property type="component" value="Unassembled WGS sequence"/>
</dbReference>
<comment type="caution">
    <text evidence="2">The sequence shown here is derived from an EMBL/GenBank/DDBJ whole genome shotgun (WGS) entry which is preliminary data.</text>
</comment>
<protein>
    <submittedName>
        <fullName evidence="2">Putative deleted in malignant brain tumors 1 protein-like isoform X5</fullName>
    </submittedName>
</protein>
<keyword evidence="3" id="KW-1185">Reference proteome</keyword>
<reference evidence="2 3" key="1">
    <citation type="journal article" date="2017" name="PLoS Biol.">
        <title>The sea cucumber genome provides insights into morphological evolution and visceral regeneration.</title>
        <authorList>
            <person name="Zhang X."/>
            <person name="Sun L."/>
            <person name="Yuan J."/>
            <person name="Sun Y."/>
            <person name="Gao Y."/>
            <person name="Zhang L."/>
            <person name="Li S."/>
            <person name="Dai H."/>
            <person name="Hamel J.F."/>
            <person name="Liu C."/>
            <person name="Yu Y."/>
            <person name="Liu S."/>
            <person name="Lin W."/>
            <person name="Guo K."/>
            <person name="Jin S."/>
            <person name="Xu P."/>
            <person name="Storey K.B."/>
            <person name="Huan P."/>
            <person name="Zhang T."/>
            <person name="Zhou Y."/>
            <person name="Zhang J."/>
            <person name="Lin C."/>
            <person name="Li X."/>
            <person name="Xing L."/>
            <person name="Huo D."/>
            <person name="Sun M."/>
            <person name="Wang L."/>
            <person name="Mercier A."/>
            <person name="Li F."/>
            <person name="Yang H."/>
            <person name="Xiang J."/>
        </authorList>
    </citation>
    <scope>NUCLEOTIDE SEQUENCE [LARGE SCALE GENOMIC DNA]</scope>
    <source>
        <strain evidence="2">Shaxun</strain>
        <tissue evidence="2">Muscle</tissue>
    </source>
</reference>
<feature type="chain" id="PRO_5013930078" evidence="1">
    <location>
        <begin position="20"/>
        <end position="681"/>
    </location>
</feature>
<evidence type="ECO:0000313" key="3">
    <source>
        <dbReference type="Proteomes" id="UP000230750"/>
    </source>
</evidence>
<name>A0A2G8JU25_STIJA</name>
<proteinExistence type="predicted"/>
<feature type="signal peptide" evidence="1">
    <location>
        <begin position="1"/>
        <end position="19"/>
    </location>
</feature>
<sequence>MAPLYVGIVVFMLAVGVEAADQLPDKCTVEWEIDWSRQPPELSMVNTFDQPGEIIAGKEPVTFSGLLEFVGLLWNANSPLEVAGFVCKNYGPYINALLDEEMYGSYSYGFMTKNMFKAECNEVVSSLRDRLDFDIYEDCISSINGFESQITDLVRNMVAFDEICPNFDENSVNLDFIELECSLLAIAMNNIFDLADKASQIAFSQLDWLGPSAFSSDLYGFCSEFRLLSTMQIDDILDQWKAMETFLAASALEYFDKYNGCGALDDSILQIIDKALFSDQKRGLCDSLGDISSAEDYKDLAADIAGTLFSAPVDKEQCLNVLEFVDLVEVVDSDNALSIHEQIKLVTSFDLSAKADRHVFCTWVTRSLSSEYQYTPSAYFFPAGEDLSSWTPFVEPGVILPDFTFTDAVDVLGAFFRSNTLEDGADVLCTVLERFLMQLSGTNYAGLVCDAFRADDTARVEYLCRDVLIQYYGSTDSMLPSLRVLTLWDLLVIQVDMVRKLFNLQSVNLNEVCQAEDDFYKSDNNLQTIITDTLSAYAAEVLPIVNDICNDYDSVIEFLKSNSYLNDDEFADHVDGFSQLILTHVGFANRNDLCKKISSGVSASTGRAEDELTSFFVQESLRFLTDERRCVDVIEKASLIMREITGEHLAIYMYQVTGYDDAATLCHSTASFFEDVCAGET</sequence>